<evidence type="ECO:0000256" key="1">
    <source>
        <dbReference type="ARBA" id="ARBA00010282"/>
    </source>
</evidence>
<reference evidence="4" key="2">
    <citation type="submission" date="2014-07" db="EMBL/GenBank/DDBJ databases">
        <title>Genome sequence of Mangrovimonas yunxiaonensis.</title>
        <authorList>
            <person name="Li Y."/>
            <person name="Zheng T."/>
        </authorList>
    </citation>
    <scope>NUCLEOTIDE SEQUENCE [LARGE SCALE GENOMIC DNA]</scope>
    <source>
        <strain evidence="4">LY01</strain>
    </source>
</reference>
<evidence type="ECO:0000259" key="2">
    <source>
        <dbReference type="Pfam" id="PF02657"/>
    </source>
</evidence>
<dbReference type="EMBL" id="JPFK01000005">
    <property type="protein sequence ID" value="KFB01450.1"/>
    <property type="molecule type" value="Genomic_DNA"/>
</dbReference>
<protein>
    <submittedName>
        <fullName evidence="3">Fe-S metabolism protein SufE</fullName>
    </submittedName>
</protein>
<feature type="domain" description="Fe-S metabolism associated" evidence="2">
    <location>
        <begin position="12"/>
        <end position="130"/>
    </location>
</feature>
<dbReference type="eggNOG" id="COG2166">
    <property type="taxonomic scope" value="Bacteria"/>
</dbReference>
<keyword evidence="4" id="KW-1185">Reference proteome</keyword>
<dbReference type="OrthoDB" id="9799320at2"/>
<gene>
    <name evidence="3" type="ORF">IA57_06370</name>
</gene>
<dbReference type="Gene3D" id="3.90.1010.10">
    <property type="match status" value="1"/>
</dbReference>
<dbReference type="InterPro" id="IPR003808">
    <property type="entry name" value="Fe-S_metab-assoc_dom"/>
</dbReference>
<dbReference type="PANTHER" id="PTHR43597">
    <property type="entry name" value="SULFUR ACCEPTOR PROTEIN CSDE"/>
    <property type="match status" value="1"/>
</dbReference>
<proteinExistence type="inferred from homology"/>
<dbReference type="SUPFAM" id="SSF82649">
    <property type="entry name" value="SufE/NifU"/>
    <property type="match status" value="1"/>
</dbReference>
<accession>A0A084TL64</accession>
<dbReference type="AlphaFoldDB" id="A0A084TL64"/>
<dbReference type="STRING" id="1197477.IA57_06370"/>
<dbReference type="Proteomes" id="UP000028521">
    <property type="component" value="Unassembled WGS sequence"/>
</dbReference>
<dbReference type="PANTHER" id="PTHR43597:SF5">
    <property type="entry name" value="SUFE-LIKE PROTEIN 2, CHLOROPLASTIC"/>
    <property type="match status" value="1"/>
</dbReference>
<dbReference type="RefSeq" id="WP_036121370.1">
    <property type="nucleotide sequence ID" value="NZ_BMET01000001.1"/>
</dbReference>
<sequence>MNITDIQNDIIDEFSMFDDWEERYQYMIDLGKTLPLINEQYKTDDHLIKGCQSRVWVHADLESDKVVFTADSDAIITKGIIAILIRVFSNQNPKDIIDANTDFIDKIGLKEHLSPTRANGLVSMIKQLKMYAVAYQTQLS</sequence>
<evidence type="ECO:0000313" key="3">
    <source>
        <dbReference type="EMBL" id="KFB01450.1"/>
    </source>
</evidence>
<reference evidence="3 4" key="1">
    <citation type="journal article" date="2014" name="Genome Announc.">
        <title>Draft Genome Sequence of the Algicidal Bacterium Mangrovimonas yunxiaonensis Strain LY01.</title>
        <authorList>
            <person name="Li Y."/>
            <person name="Zhu H."/>
            <person name="Li C."/>
            <person name="Zhang H."/>
            <person name="Chen Z."/>
            <person name="Zheng W."/>
            <person name="Xu H."/>
            <person name="Zheng T."/>
        </authorList>
    </citation>
    <scope>NUCLEOTIDE SEQUENCE [LARGE SCALE GENOMIC DNA]</scope>
    <source>
        <strain evidence="3 4">LY01</strain>
    </source>
</reference>
<dbReference type="Pfam" id="PF02657">
    <property type="entry name" value="SufE"/>
    <property type="match status" value="1"/>
</dbReference>
<evidence type="ECO:0000313" key="4">
    <source>
        <dbReference type="Proteomes" id="UP000028521"/>
    </source>
</evidence>
<organism evidence="3 4">
    <name type="scientific">Mangrovimonas yunxiaonensis</name>
    <dbReference type="NCBI Taxonomy" id="1197477"/>
    <lineage>
        <taxon>Bacteria</taxon>
        <taxon>Pseudomonadati</taxon>
        <taxon>Bacteroidota</taxon>
        <taxon>Flavobacteriia</taxon>
        <taxon>Flavobacteriales</taxon>
        <taxon>Flavobacteriaceae</taxon>
        <taxon>Mangrovimonas</taxon>
    </lineage>
</organism>
<comment type="similarity">
    <text evidence="1">Belongs to the SufE family.</text>
</comment>
<comment type="caution">
    <text evidence="3">The sequence shown here is derived from an EMBL/GenBank/DDBJ whole genome shotgun (WGS) entry which is preliminary data.</text>
</comment>
<name>A0A084TL64_9FLAO</name>